<dbReference type="EMBL" id="CP067422">
    <property type="protein sequence ID" value="QQP93535.1"/>
    <property type="molecule type" value="Genomic_DNA"/>
</dbReference>
<keyword evidence="1" id="KW-0614">Plasmid</keyword>
<geneLocation type="plasmid" evidence="1 2">
    <name>pTT6-2</name>
</geneLocation>
<organism evidence="1 2">
    <name type="scientific">Skermanella cutis</name>
    <dbReference type="NCBI Taxonomy" id="2775420"/>
    <lineage>
        <taxon>Bacteria</taxon>
        <taxon>Pseudomonadati</taxon>
        <taxon>Pseudomonadota</taxon>
        <taxon>Alphaproteobacteria</taxon>
        <taxon>Rhodospirillales</taxon>
        <taxon>Azospirillaceae</taxon>
        <taxon>Skermanella</taxon>
    </lineage>
</organism>
<evidence type="ECO:0000313" key="2">
    <source>
        <dbReference type="Proteomes" id="UP000595197"/>
    </source>
</evidence>
<reference evidence="1" key="1">
    <citation type="submission" date="2021-02" db="EMBL/GenBank/DDBJ databases">
        <title>Skermanella TT6 skin isolate.</title>
        <authorList>
            <person name="Lee K."/>
            <person name="Ganzorig M."/>
        </authorList>
    </citation>
    <scope>NUCLEOTIDE SEQUENCE</scope>
    <source>
        <strain evidence="1">TT6</strain>
    </source>
</reference>
<evidence type="ECO:0000313" key="1">
    <source>
        <dbReference type="EMBL" id="QQP93535.1"/>
    </source>
</evidence>
<dbReference type="Proteomes" id="UP000595197">
    <property type="component" value="Plasmid pTT6-2"/>
</dbReference>
<keyword evidence="2" id="KW-1185">Reference proteome</keyword>
<sequence>MSRRRKYRHSRATIAKIRDTMRQIQMLLEQHGSYRAKTSGRIITRLGNPHGAEHLRGRGNREAMAAKKTQADAFALSVAPVIEEIRRDWTSDAPPTLRQFCDELALRDVRTCRGGIWSWRPATVKRLLERIARLRQP</sequence>
<protein>
    <submittedName>
        <fullName evidence="1">Uncharacterized protein</fullName>
    </submittedName>
</protein>
<name>A0ABX7BGM6_9PROT</name>
<dbReference type="RefSeq" id="WP_201083168.1">
    <property type="nucleotide sequence ID" value="NZ_CP067422.1"/>
</dbReference>
<gene>
    <name evidence="1" type="ORF">IGS68_33485</name>
</gene>
<proteinExistence type="predicted"/>
<accession>A0ABX7BGM6</accession>